<organism evidence="3 4">
    <name type="scientific">Paspalum notatum var. saurae</name>
    <dbReference type="NCBI Taxonomy" id="547442"/>
    <lineage>
        <taxon>Eukaryota</taxon>
        <taxon>Viridiplantae</taxon>
        <taxon>Streptophyta</taxon>
        <taxon>Embryophyta</taxon>
        <taxon>Tracheophyta</taxon>
        <taxon>Spermatophyta</taxon>
        <taxon>Magnoliopsida</taxon>
        <taxon>Liliopsida</taxon>
        <taxon>Poales</taxon>
        <taxon>Poaceae</taxon>
        <taxon>PACMAD clade</taxon>
        <taxon>Panicoideae</taxon>
        <taxon>Andropogonodae</taxon>
        <taxon>Paspaleae</taxon>
        <taxon>Paspalinae</taxon>
        <taxon>Paspalum</taxon>
    </lineage>
</organism>
<dbReference type="AlphaFoldDB" id="A0AAQ3PUX8"/>
<dbReference type="InterPro" id="IPR017451">
    <property type="entry name" value="F-box-assoc_interact_dom"/>
</dbReference>
<evidence type="ECO:0008006" key="5">
    <source>
        <dbReference type="Google" id="ProtNLM"/>
    </source>
</evidence>
<name>A0AAQ3PUX8_PASNO</name>
<dbReference type="EMBL" id="CP144745">
    <property type="protein sequence ID" value="WVZ53601.1"/>
    <property type="molecule type" value="Genomic_DNA"/>
</dbReference>
<reference evidence="3 4" key="1">
    <citation type="submission" date="2024-02" db="EMBL/GenBank/DDBJ databases">
        <title>High-quality chromosome-scale genome assembly of Pensacola bahiagrass (Paspalum notatum Flugge var. saurae).</title>
        <authorList>
            <person name="Vega J.M."/>
            <person name="Podio M."/>
            <person name="Orjuela J."/>
            <person name="Siena L.A."/>
            <person name="Pessino S.C."/>
            <person name="Combes M.C."/>
            <person name="Mariac C."/>
            <person name="Albertini E."/>
            <person name="Pupilli F."/>
            <person name="Ortiz J.P.A."/>
            <person name="Leblanc O."/>
        </authorList>
    </citation>
    <scope>NUCLEOTIDE SEQUENCE [LARGE SCALE GENOMIC DNA]</scope>
    <source>
        <strain evidence="3">R1</strain>
        <tissue evidence="3">Leaf</tissue>
    </source>
</reference>
<evidence type="ECO:0000259" key="2">
    <source>
        <dbReference type="Pfam" id="PF08268"/>
    </source>
</evidence>
<dbReference type="PANTHER" id="PTHR31111:SF133">
    <property type="entry name" value="OS07G0196600 PROTEIN"/>
    <property type="match status" value="1"/>
</dbReference>
<gene>
    <name evidence="3" type="ORF">U9M48_004517</name>
</gene>
<dbReference type="Pfam" id="PF08268">
    <property type="entry name" value="FBA_3"/>
    <property type="match status" value="1"/>
</dbReference>
<dbReference type="PANTHER" id="PTHR31111">
    <property type="entry name" value="BNAA05G37150D PROTEIN-RELATED"/>
    <property type="match status" value="1"/>
</dbReference>
<dbReference type="Proteomes" id="UP001341281">
    <property type="component" value="Chromosome 01"/>
</dbReference>
<dbReference type="CDD" id="cd22157">
    <property type="entry name" value="F-box_AtFBW1-like"/>
    <property type="match status" value="1"/>
</dbReference>
<feature type="domain" description="F-box" evidence="1">
    <location>
        <begin position="6"/>
        <end position="29"/>
    </location>
</feature>
<protein>
    <recommendedName>
        <fullName evidence="5">F-box domain-containing protein</fullName>
    </recommendedName>
</protein>
<dbReference type="InterPro" id="IPR001810">
    <property type="entry name" value="F-box_dom"/>
</dbReference>
<dbReference type="NCBIfam" id="TIGR01640">
    <property type="entry name" value="F_box_assoc_1"/>
    <property type="match status" value="1"/>
</dbReference>
<dbReference type="SUPFAM" id="SSF81383">
    <property type="entry name" value="F-box domain"/>
    <property type="match status" value="1"/>
</dbReference>
<dbReference type="InterPro" id="IPR036047">
    <property type="entry name" value="F-box-like_dom_sf"/>
</dbReference>
<evidence type="ECO:0000259" key="1">
    <source>
        <dbReference type="Pfam" id="PF00646"/>
    </source>
</evidence>
<evidence type="ECO:0000313" key="3">
    <source>
        <dbReference type="EMBL" id="WVZ53601.1"/>
    </source>
</evidence>
<dbReference type="Gene3D" id="1.20.1280.50">
    <property type="match status" value="1"/>
</dbReference>
<sequence>MDAHYEILLRLPAKGLCRLRAVCRPWRSLRSDPRFIAAHAARHPGLLIVAGHDPSRRDEGILCDILDLAGRVIKRIRSSGNQWVMSTNDGFACVAKGSTRSCQLLNLATGDVSPLPEGVSEEHEVWAVESLYGAVVVLGQVASTGEYKLLPTPYEKACELFTLGSGSARWRGKKAAAEPVSMLPLSRVVMDGIVYFLFDEAVALLQRFEPRAISSFDFSTEEWRPNFRGPVNNFLDYENADYDNLSLTALNGSLVVAHHSSNCSMDLWFLMDSERSLWVKQHSVQVDLRAPRDEFCAHPVLMLNDGRIITYVGSGGLLRIYNPRTNAHTDVAELGPCVGVDMAATARGDNSRHILVDSLYYPLCSQLARGGGGCLAPHISHHRAGLRDAEILHGLLGFSCFLPAAACPSQARRRRIGQ</sequence>
<accession>A0AAQ3PUX8</accession>
<keyword evidence="4" id="KW-1185">Reference proteome</keyword>
<proteinExistence type="predicted"/>
<dbReference type="InterPro" id="IPR013187">
    <property type="entry name" value="F-box-assoc_dom_typ3"/>
</dbReference>
<feature type="domain" description="F-box associated beta-propeller type 3" evidence="2">
    <location>
        <begin position="83"/>
        <end position="287"/>
    </location>
</feature>
<evidence type="ECO:0000313" key="4">
    <source>
        <dbReference type="Proteomes" id="UP001341281"/>
    </source>
</evidence>
<dbReference type="Pfam" id="PF00646">
    <property type="entry name" value="F-box"/>
    <property type="match status" value="1"/>
</dbReference>